<dbReference type="InterPro" id="IPR007484">
    <property type="entry name" value="Peptidase_M28"/>
</dbReference>
<keyword evidence="11 17" id="KW-1133">Transmembrane helix</keyword>
<comment type="subcellular location">
    <subcellularLocation>
        <location evidence="2">Membrane</location>
        <topology evidence="2">Single-pass type II membrane protein</topology>
    </subcellularLocation>
</comment>
<dbReference type="InterPro" id="IPR007365">
    <property type="entry name" value="TFR-like_dimer_dom"/>
</dbReference>
<evidence type="ECO:0000256" key="16">
    <source>
        <dbReference type="ARBA" id="ARBA00066561"/>
    </source>
</evidence>
<evidence type="ECO:0000313" key="21">
    <source>
        <dbReference type="Proteomes" id="UP000597762"/>
    </source>
</evidence>
<dbReference type="SUPFAM" id="SSF53187">
    <property type="entry name" value="Zn-dependent exopeptidases"/>
    <property type="match status" value="1"/>
</dbReference>
<evidence type="ECO:0000256" key="10">
    <source>
        <dbReference type="ARBA" id="ARBA00022968"/>
    </source>
</evidence>
<keyword evidence="9" id="KW-0862">Zinc</keyword>
<evidence type="ECO:0000256" key="15">
    <source>
        <dbReference type="ARBA" id="ARBA00052003"/>
    </source>
</evidence>
<evidence type="ECO:0000256" key="9">
    <source>
        <dbReference type="ARBA" id="ARBA00022833"/>
    </source>
</evidence>
<comment type="caution">
    <text evidence="20">The sequence shown here is derived from an EMBL/GenBank/DDBJ whole genome shotgun (WGS) entry which is preliminary data.</text>
</comment>
<evidence type="ECO:0000256" key="3">
    <source>
        <dbReference type="ARBA" id="ARBA00005634"/>
    </source>
</evidence>
<dbReference type="InterPro" id="IPR039373">
    <property type="entry name" value="Peptidase_M28B"/>
</dbReference>
<evidence type="ECO:0000259" key="19">
    <source>
        <dbReference type="Pfam" id="PF04389"/>
    </source>
</evidence>
<feature type="transmembrane region" description="Helical" evidence="17">
    <location>
        <begin position="47"/>
        <end position="67"/>
    </location>
</feature>
<keyword evidence="12" id="KW-0482">Metalloprotease</keyword>
<evidence type="ECO:0000256" key="13">
    <source>
        <dbReference type="ARBA" id="ARBA00023136"/>
    </source>
</evidence>
<evidence type="ECO:0000259" key="18">
    <source>
        <dbReference type="Pfam" id="PF04253"/>
    </source>
</evidence>
<feature type="transmembrane region" description="Helical" evidence="17">
    <location>
        <begin position="218"/>
        <end position="239"/>
    </location>
</feature>
<dbReference type="SUPFAM" id="SSF47672">
    <property type="entry name" value="Transferrin receptor-like dimerisation domain"/>
    <property type="match status" value="1"/>
</dbReference>
<dbReference type="PANTHER" id="PTHR10404">
    <property type="entry name" value="N-ACETYLATED-ALPHA-LINKED ACIDIC DIPEPTIDASE"/>
    <property type="match status" value="1"/>
</dbReference>
<evidence type="ECO:0000256" key="4">
    <source>
        <dbReference type="ARBA" id="ARBA00022645"/>
    </source>
</evidence>
<evidence type="ECO:0000256" key="8">
    <source>
        <dbReference type="ARBA" id="ARBA00022801"/>
    </source>
</evidence>
<dbReference type="SUPFAM" id="SSF52025">
    <property type="entry name" value="PA domain"/>
    <property type="match status" value="1"/>
</dbReference>
<dbReference type="EMBL" id="CAHIKZ030004884">
    <property type="protein sequence ID" value="CAE1316714.1"/>
    <property type="molecule type" value="Genomic_DNA"/>
</dbReference>
<dbReference type="GO" id="GO:0016020">
    <property type="term" value="C:membrane"/>
    <property type="evidence" value="ECO:0007669"/>
    <property type="project" value="UniProtKB-SubCell"/>
</dbReference>
<dbReference type="AlphaFoldDB" id="A0A812E423"/>
<feature type="transmembrane region" description="Helical" evidence="17">
    <location>
        <begin position="245"/>
        <end position="273"/>
    </location>
</feature>
<sequence length="997" mass="114605">MPTCIYSVFLSISPPICINCLFHSISPSICIHCIFLSISLPIRIHSVFICLSLTMYIHFVFLSISPICISSLFLSNFPPICFHSVFFQSFALSAFKFPLNIYILFFFPSLLICTCILFFFPSLLRPTFIVFLSISPPISSHSIFLSHSSCICIYSVFLSISLAAFILFFLPTLFLHAFIIFYFPSLFLPAFILVFHLSSIYINSVFRSISPPICIHSVFLSISLSICFHSVFLSISLSICFHSVFLSISLSICFHSVFFPSLFLSAFILFFFFPSLFLSAFILFFFPSLFLSAFILFFFPSLFLSAFILFFFPSLFLSAFILFFFPSLFLSAFIQFFFLLSFYLHSFFFSFHLFYLHSLFFFPFPLLPAFILFFFPFLLLSAFILFFFPSLCLSEFILFFFPSLLSAFLLFFFPSHILCAFTLFSFYLFSLLHLNFLSTYSISFDLLLYFKFLKFLGDKLKIAAQFNASGLILYTDPADFNINGFNDTYPHSWWLPPEGVQRGTVGADGDYLTPLYPATDYAYRLSLEDIKTKMPSIPCQPIGYGDAMVLLSNLTGDEAPAEWQGKLPIKYRIGPGFLNKDWRVKLTVNNYEKMVTTWNVIGYIQGSEEPDRFVMMGNHHDSWTYSATDPLSGTASLTEITRVMGNMVKEGWQPKRTIVFCSWGGEEQGLIGSTEWVEEHMKVLFNRGVAYLNMDYAVDYTYKLDVYTSPLLEDAMYKAAKQIPNPDPLSSQKTLYDIWKLRTTGSDENSDSTPEISYSLGSGSDMATFYQRAGVPSMDFYYTYDTKKWPILSYPTYHTAYETFHMYSTFIDPSFNYTLAITQLWAILTYDLATADILPFDLRRYSNIIAVYVYSLKSDYEHSWKNHSVNYESLINASIAFVHATEHFHNQYMPSINIANSLAVRRLNDKMIGLERAFIDPEGIPGKPMYKHIVYAPNEYDSYSDAFFPGIREAMWKIENENADLWDLVKQQVSVATYTVMSAAQSLDEIGLDFNKH</sequence>
<feature type="transmembrane region" description="Helical" evidence="17">
    <location>
        <begin position="332"/>
        <end position="355"/>
    </location>
</feature>
<evidence type="ECO:0000256" key="6">
    <source>
        <dbReference type="ARBA" id="ARBA00022692"/>
    </source>
</evidence>
<comment type="catalytic activity">
    <reaction evidence="15">
        <text>Release of an unsubstituted, C-terminal glutamyl residue, typically from Ac-Asp-Glu or folylpoly-gamma-glutamates.</text>
        <dbReference type="EC" id="3.4.17.21"/>
    </reaction>
</comment>
<evidence type="ECO:0000256" key="1">
    <source>
        <dbReference type="ARBA" id="ARBA00001947"/>
    </source>
</evidence>
<gene>
    <name evidence="20" type="ORF">SPHA_67368</name>
</gene>
<protein>
    <recommendedName>
        <fullName evidence="16">glutamate carboxypeptidase II</fullName>
        <ecNumber evidence="16">3.4.17.21</ecNumber>
    </recommendedName>
</protein>
<feature type="transmembrane region" description="Helical" evidence="17">
    <location>
        <begin position="305"/>
        <end position="325"/>
    </location>
</feature>
<feature type="transmembrane region" description="Helical" evidence="17">
    <location>
        <begin position="12"/>
        <end position="35"/>
    </location>
</feature>
<dbReference type="Proteomes" id="UP000597762">
    <property type="component" value="Unassembled WGS sequence"/>
</dbReference>
<feature type="domain" description="Transferrin receptor-like dimerisation" evidence="18">
    <location>
        <begin position="870"/>
        <end position="987"/>
    </location>
</feature>
<keyword evidence="8 20" id="KW-0378">Hydrolase</keyword>
<dbReference type="Pfam" id="PF04389">
    <property type="entry name" value="Peptidase_M28"/>
    <property type="match status" value="1"/>
</dbReference>
<dbReference type="FunFam" id="3.40.630.10:FF:000009">
    <property type="entry name" value="N-acetylated-alpha-linked acidic dipeptidase 2"/>
    <property type="match status" value="1"/>
</dbReference>
<comment type="similarity">
    <text evidence="3">Belongs to the peptidase M28 family. M28B subfamily.</text>
</comment>
<dbReference type="FunFam" id="1.20.930.40:FF:000001">
    <property type="entry name" value="N-acetylated-alpha-linked acidic dipeptidase 2"/>
    <property type="match status" value="1"/>
</dbReference>
<evidence type="ECO:0000256" key="11">
    <source>
        <dbReference type="ARBA" id="ARBA00022989"/>
    </source>
</evidence>
<evidence type="ECO:0000256" key="17">
    <source>
        <dbReference type="SAM" id="Phobius"/>
    </source>
</evidence>
<reference evidence="20" key="1">
    <citation type="submission" date="2021-01" db="EMBL/GenBank/DDBJ databases">
        <authorList>
            <person name="Li R."/>
            <person name="Bekaert M."/>
        </authorList>
    </citation>
    <scope>NUCLEOTIDE SEQUENCE</scope>
    <source>
        <strain evidence="20">Farmed</strain>
    </source>
</reference>
<dbReference type="CDD" id="cd08022">
    <property type="entry name" value="M28_PSMA_like"/>
    <property type="match status" value="1"/>
</dbReference>
<dbReference type="GO" id="GO:0046872">
    <property type="term" value="F:metal ion binding"/>
    <property type="evidence" value="ECO:0007669"/>
    <property type="project" value="UniProtKB-KW"/>
</dbReference>
<evidence type="ECO:0000256" key="2">
    <source>
        <dbReference type="ARBA" id="ARBA00004606"/>
    </source>
</evidence>
<evidence type="ECO:0000256" key="14">
    <source>
        <dbReference type="ARBA" id="ARBA00023180"/>
    </source>
</evidence>
<dbReference type="OrthoDB" id="5841748at2759"/>
<keyword evidence="10" id="KW-0735">Signal-anchor</keyword>
<feature type="transmembrane region" description="Helical" evidence="17">
    <location>
        <begin position="186"/>
        <end position="206"/>
    </location>
</feature>
<dbReference type="EC" id="3.4.17.21" evidence="16"/>
<evidence type="ECO:0000256" key="12">
    <source>
        <dbReference type="ARBA" id="ARBA00023049"/>
    </source>
</evidence>
<comment type="cofactor">
    <cofactor evidence="1">
        <name>Zn(2+)</name>
        <dbReference type="ChEBI" id="CHEBI:29105"/>
    </cofactor>
</comment>
<feature type="transmembrane region" description="Helical" evidence="17">
    <location>
        <begin position="99"/>
        <end position="120"/>
    </location>
</feature>
<feature type="transmembrane region" description="Helical" evidence="17">
    <location>
        <begin position="152"/>
        <end position="180"/>
    </location>
</feature>
<feature type="transmembrane region" description="Helical" evidence="17">
    <location>
        <begin position="280"/>
        <end position="299"/>
    </location>
</feature>
<dbReference type="Gene3D" id="3.50.30.30">
    <property type="match status" value="1"/>
</dbReference>
<feature type="transmembrane region" description="Helical" evidence="17">
    <location>
        <begin position="396"/>
        <end position="418"/>
    </location>
</feature>
<feature type="transmembrane region" description="Helical" evidence="17">
    <location>
        <begin position="367"/>
        <end position="389"/>
    </location>
</feature>
<feature type="transmembrane region" description="Helical" evidence="17">
    <location>
        <begin position="73"/>
        <end position="92"/>
    </location>
</feature>
<dbReference type="GO" id="GO:0006508">
    <property type="term" value="P:proteolysis"/>
    <property type="evidence" value="ECO:0007669"/>
    <property type="project" value="UniProtKB-KW"/>
</dbReference>
<keyword evidence="13 17" id="KW-0472">Membrane</keyword>
<keyword evidence="14" id="KW-0325">Glycoprotein</keyword>
<keyword evidence="6 17" id="KW-0812">Transmembrane</keyword>
<keyword evidence="7" id="KW-0479">Metal-binding</keyword>
<dbReference type="Gene3D" id="3.40.630.10">
    <property type="entry name" value="Zn peptidases"/>
    <property type="match status" value="1"/>
</dbReference>
<name>A0A812E423_ACAPH</name>
<evidence type="ECO:0000256" key="5">
    <source>
        <dbReference type="ARBA" id="ARBA00022670"/>
    </source>
</evidence>
<dbReference type="InterPro" id="IPR036757">
    <property type="entry name" value="TFR-like_dimer_dom_sf"/>
</dbReference>
<keyword evidence="21" id="KW-1185">Reference proteome</keyword>
<evidence type="ECO:0000256" key="7">
    <source>
        <dbReference type="ARBA" id="ARBA00022723"/>
    </source>
</evidence>
<dbReference type="InterPro" id="IPR046450">
    <property type="entry name" value="PA_dom_sf"/>
</dbReference>
<keyword evidence="5" id="KW-0645">Protease</keyword>
<dbReference type="PANTHER" id="PTHR10404:SF77">
    <property type="entry name" value="GLUTAMATE CARBOXYPEPTIDASE 2 HOMOLOG"/>
    <property type="match status" value="1"/>
</dbReference>
<keyword evidence="4 20" id="KW-0121">Carboxypeptidase</keyword>
<evidence type="ECO:0000313" key="20">
    <source>
        <dbReference type="EMBL" id="CAE1316714.1"/>
    </source>
</evidence>
<dbReference type="Pfam" id="PF04253">
    <property type="entry name" value="TFR_dimer"/>
    <property type="match status" value="1"/>
</dbReference>
<organism evidence="20 21">
    <name type="scientific">Acanthosepion pharaonis</name>
    <name type="common">Pharaoh cuttlefish</name>
    <name type="synonym">Sepia pharaonis</name>
    <dbReference type="NCBI Taxonomy" id="158019"/>
    <lineage>
        <taxon>Eukaryota</taxon>
        <taxon>Metazoa</taxon>
        <taxon>Spiralia</taxon>
        <taxon>Lophotrochozoa</taxon>
        <taxon>Mollusca</taxon>
        <taxon>Cephalopoda</taxon>
        <taxon>Coleoidea</taxon>
        <taxon>Decapodiformes</taxon>
        <taxon>Sepiida</taxon>
        <taxon>Sepiina</taxon>
        <taxon>Sepiidae</taxon>
        <taxon>Acanthosepion</taxon>
    </lineage>
</organism>
<dbReference type="Gene3D" id="1.20.930.40">
    <property type="entry name" value="Transferrin receptor-like, dimerisation domain"/>
    <property type="match status" value="1"/>
</dbReference>
<feature type="domain" description="Peptidase M28" evidence="19">
    <location>
        <begin position="599"/>
        <end position="804"/>
    </location>
</feature>
<accession>A0A812E423</accession>
<dbReference type="GO" id="GO:0004181">
    <property type="term" value="F:metallocarboxypeptidase activity"/>
    <property type="evidence" value="ECO:0007669"/>
    <property type="project" value="UniProtKB-EC"/>
</dbReference>
<proteinExistence type="inferred from homology"/>